<sequence length="459" mass="51683">MAVPRSFLPTNLVEEMTTDLLQPHPFYKTQSPPSFGHDMLQYFGFSKDYTNMNHGSYGSCPTPVLDATKPIAALAEANSDLFHRLSYMPMLVEARKKVAKLIGAQDHDEVVFVPNASHGVNTVLRNFIWEEGDVLISCNTTYGAVSRAVQYLSDVPPHPSIELFTILFPTSRATILQNWKEHVKSVRAKNPNAKIVAVVDAIISNPGVHLPWEEMVKICREENVWSLVDAAHSIGQEVGIDLAKADPDFWISNCHKWLFAKRSAAILYVPKRNQHIIKTSFPTSHTYISPSQRDGKPNFVEQFEWNGTIDFIPFLSVHGALDFRAWLGGEEKINEYCHRLAKEGGKRLAEVMGTEVMDPTGEFTLSMTNVALPMSSKVPFTDEINNKLKAKMLIERKIFGAHYVHNGRWWVRASAQVWSEIDDFEKLGKVYVDVCREIELEVANEEAGKVKADTKGLPE</sequence>
<feature type="domain" description="Aminotransferase class V" evidence="2">
    <location>
        <begin position="62"/>
        <end position="372"/>
    </location>
</feature>
<dbReference type="AlphaFoldDB" id="A0AAW0DPV6"/>
<evidence type="ECO:0000259" key="2">
    <source>
        <dbReference type="Pfam" id="PF00266"/>
    </source>
</evidence>
<dbReference type="PANTHER" id="PTHR43092:SF2">
    <property type="entry name" value="HERCYNYLCYSTEINE SULFOXIDE LYASE"/>
    <property type="match status" value="1"/>
</dbReference>
<evidence type="ECO:0000313" key="4">
    <source>
        <dbReference type="Proteomes" id="UP001383192"/>
    </source>
</evidence>
<dbReference type="PANTHER" id="PTHR43092">
    <property type="entry name" value="L-CYSTEINE DESULFHYDRASE"/>
    <property type="match status" value="1"/>
</dbReference>
<dbReference type="InterPro" id="IPR015421">
    <property type="entry name" value="PyrdxlP-dep_Trfase_major"/>
</dbReference>
<dbReference type="InterPro" id="IPR015422">
    <property type="entry name" value="PyrdxlP-dep_Trfase_small"/>
</dbReference>
<dbReference type="Pfam" id="PF00266">
    <property type="entry name" value="Aminotran_5"/>
    <property type="match status" value="1"/>
</dbReference>
<proteinExistence type="predicted"/>
<dbReference type="SUPFAM" id="SSF53383">
    <property type="entry name" value="PLP-dependent transferases"/>
    <property type="match status" value="1"/>
</dbReference>
<evidence type="ECO:0000256" key="1">
    <source>
        <dbReference type="ARBA" id="ARBA00022898"/>
    </source>
</evidence>
<evidence type="ECO:0000313" key="3">
    <source>
        <dbReference type="EMBL" id="KAK7052816.1"/>
    </source>
</evidence>
<reference evidence="3 4" key="1">
    <citation type="submission" date="2024-01" db="EMBL/GenBank/DDBJ databases">
        <title>A draft genome for a cacao thread blight-causing isolate of Paramarasmius palmivorus.</title>
        <authorList>
            <person name="Baruah I.K."/>
            <person name="Bukari Y."/>
            <person name="Amoako-Attah I."/>
            <person name="Meinhardt L.W."/>
            <person name="Bailey B.A."/>
            <person name="Cohen S.P."/>
        </authorList>
    </citation>
    <scope>NUCLEOTIDE SEQUENCE [LARGE SCALE GENOMIC DNA]</scope>
    <source>
        <strain evidence="3 4">GH-12</strain>
    </source>
</reference>
<dbReference type="EMBL" id="JAYKXP010000011">
    <property type="protein sequence ID" value="KAK7052816.1"/>
    <property type="molecule type" value="Genomic_DNA"/>
</dbReference>
<gene>
    <name evidence="3" type="ORF">VNI00_004135</name>
</gene>
<dbReference type="InterPro" id="IPR015424">
    <property type="entry name" value="PyrdxlP-dep_Trfase"/>
</dbReference>
<accession>A0AAW0DPV6</accession>
<comment type="caution">
    <text evidence="3">The sequence shown here is derived from an EMBL/GenBank/DDBJ whole genome shotgun (WGS) entry which is preliminary data.</text>
</comment>
<name>A0AAW0DPV6_9AGAR</name>
<dbReference type="InterPro" id="IPR000192">
    <property type="entry name" value="Aminotrans_V_dom"/>
</dbReference>
<keyword evidence="1" id="KW-0663">Pyridoxal phosphate</keyword>
<dbReference type="Gene3D" id="3.90.1150.10">
    <property type="entry name" value="Aspartate Aminotransferase, domain 1"/>
    <property type="match status" value="1"/>
</dbReference>
<dbReference type="Proteomes" id="UP001383192">
    <property type="component" value="Unassembled WGS sequence"/>
</dbReference>
<keyword evidence="4" id="KW-1185">Reference proteome</keyword>
<dbReference type="Gene3D" id="3.40.640.10">
    <property type="entry name" value="Type I PLP-dependent aspartate aminotransferase-like (Major domain)"/>
    <property type="match status" value="1"/>
</dbReference>
<protein>
    <recommendedName>
        <fullName evidence="2">Aminotransferase class V domain-containing protein</fullName>
    </recommendedName>
</protein>
<organism evidence="3 4">
    <name type="scientific">Paramarasmius palmivorus</name>
    <dbReference type="NCBI Taxonomy" id="297713"/>
    <lineage>
        <taxon>Eukaryota</taxon>
        <taxon>Fungi</taxon>
        <taxon>Dikarya</taxon>
        <taxon>Basidiomycota</taxon>
        <taxon>Agaricomycotina</taxon>
        <taxon>Agaricomycetes</taxon>
        <taxon>Agaricomycetidae</taxon>
        <taxon>Agaricales</taxon>
        <taxon>Marasmiineae</taxon>
        <taxon>Marasmiaceae</taxon>
        <taxon>Paramarasmius</taxon>
    </lineage>
</organism>